<sequence length="67" mass="7864">MEMYIAKFEKEDNKTVLYVPVYANTEMEAKNKAHYVLFQAFDDALKGREDGEDWAAYNFISLYKQGN</sequence>
<organism evidence="1">
    <name type="scientific">Siphoviridae sp. ctt0c4</name>
    <dbReference type="NCBI Taxonomy" id="2825702"/>
    <lineage>
        <taxon>Viruses</taxon>
        <taxon>Duplodnaviria</taxon>
        <taxon>Heunggongvirae</taxon>
        <taxon>Uroviricota</taxon>
        <taxon>Caudoviricetes</taxon>
    </lineage>
</organism>
<proteinExistence type="predicted"/>
<name>A0A8S5V389_9CAUD</name>
<protein>
    <submittedName>
        <fullName evidence="1">Uncharacterized protein</fullName>
    </submittedName>
</protein>
<dbReference type="EMBL" id="BK016188">
    <property type="protein sequence ID" value="DAG01166.1"/>
    <property type="molecule type" value="Genomic_DNA"/>
</dbReference>
<evidence type="ECO:0000313" key="1">
    <source>
        <dbReference type="EMBL" id="DAG01166.1"/>
    </source>
</evidence>
<reference evidence="1" key="1">
    <citation type="journal article" date="2021" name="Proc. Natl. Acad. Sci. U.S.A.">
        <title>A Catalog of Tens of Thousands of Viruses from Human Metagenomes Reveals Hidden Associations with Chronic Diseases.</title>
        <authorList>
            <person name="Tisza M.J."/>
            <person name="Buck C.B."/>
        </authorList>
    </citation>
    <scope>NUCLEOTIDE SEQUENCE</scope>
    <source>
        <strain evidence="1">Ctt0c4</strain>
    </source>
</reference>
<accession>A0A8S5V389</accession>